<dbReference type="InterPro" id="IPR029068">
    <property type="entry name" value="Glyas_Bleomycin-R_OHBP_Dase"/>
</dbReference>
<protein>
    <submittedName>
        <fullName evidence="2">Glyoxalase/bleomycin resistance/extradiol dioxygenase family protein</fullName>
    </submittedName>
</protein>
<sequence>MNKQIFVNLPVKDLEKSKAFFSALGYTFNPQFTNEHGAAMVISENSILAMLLTEDFFRTLTRKAIINAHEETEALLCLSCESQQEVDDLVAKAIAAGGKAPHPPEDYGFMYSYGFEDLDGHNWGLVYMKESPA</sequence>
<keyword evidence="3" id="KW-1185">Reference proteome</keyword>
<dbReference type="Gene3D" id="3.10.180.10">
    <property type="entry name" value="2,3-Dihydroxybiphenyl 1,2-Dioxygenase, domain 1"/>
    <property type="match status" value="1"/>
</dbReference>
<dbReference type="InterPro" id="IPR053863">
    <property type="entry name" value="Glyoxy/Ble-like_N"/>
</dbReference>
<feature type="domain" description="Glyoxalase/Bleomycin resistance-like N-terminal" evidence="1">
    <location>
        <begin position="5"/>
        <end position="41"/>
    </location>
</feature>
<proteinExistence type="predicted"/>
<evidence type="ECO:0000259" key="1">
    <source>
        <dbReference type="Pfam" id="PF22677"/>
    </source>
</evidence>
<reference evidence="2 3" key="1">
    <citation type="submission" date="2022-08" db="EMBL/GenBank/DDBJ databases">
        <title>Reclassification of Massilia species as members of the genera Telluria, Duganella, Pseudoduganella, Mokoshia gen. nov. and Zemynaea gen. nov. using orthogonal and non-orthogonal genome-based approaches.</title>
        <authorList>
            <person name="Bowman J.P."/>
        </authorList>
    </citation>
    <scope>NUCLEOTIDE SEQUENCE [LARGE SCALE GENOMIC DNA]</scope>
    <source>
        <strain evidence="2 3">JCM 31607</strain>
    </source>
</reference>
<dbReference type="Proteomes" id="UP001205861">
    <property type="component" value="Unassembled WGS sequence"/>
</dbReference>
<dbReference type="PANTHER" id="PTHR36503">
    <property type="entry name" value="BLR2520 PROTEIN"/>
    <property type="match status" value="1"/>
</dbReference>
<name>A0ABT2BGJ8_9BURK</name>
<dbReference type="PANTHER" id="PTHR36503:SF2">
    <property type="entry name" value="BLR2408 PROTEIN"/>
    <property type="match status" value="1"/>
</dbReference>
<evidence type="ECO:0000313" key="3">
    <source>
        <dbReference type="Proteomes" id="UP001205861"/>
    </source>
</evidence>
<dbReference type="RefSeq" id="WP_258855341.1">
    <property type="nucleotide sequence ID" value="NZ_JANUGV010000001.1"/>
</dbReference>
<gene>
    <name evidence="2" type="ORF">NX773_05630</name>
</gene>
<keyword evidence="2" id="KW-0560">Oxidoreductase</keyword>
<dbReference type="SUPFAM" id="SSF54593">
    <property type="entry name" value="Glyoxalase/Bleomycin resistance protein/Dihydroxybiphenyl dioxygenase"/>
    <property type="match status" value="1"/>
</dbReference>
<evidence type="ECO:0000313" key="2">
    <source>
        <dbReference type="EMBL" id="MCS0607639.1"/>
    </source>
</evidence>
<dbReference type="Pfam" id="PF22677">
    <property type="entry name" value="Ble-like_N"/>
    <property type="match status" value="1"/>
</dbReference>
<dbReference type="EMBL" id="JANUGV010000001">
    <property type="protein sequence ID" value="MCS0607639.1"/>
    <property type="molecule type" value="Genomic_DNA"/>
</dbReference>
<dbReference type="GO" id="GO:0051213">
    <property type="term" value="F:dioxygenase activity"/>
    <property type="evidence" value="ECO:0007669"/>
    <property type="project" value="UniProtKB-KW"/>
</dbReference>
<comment type="caution">
    <text evidence="2">The sequence shown here is derived from an EMBL/GenBank/DDBJ whole genome shotgun (WGS) entry which is preliminary data.</text>
</comment>
<organism evidence="2 3">
    <name type="scientific">Massilia solisilvae</name>
    <dbReference type="NCBI Taxonomy" id="1811225"/>
    <lineage>
        <taxon>Bacteria</taxon>
        <taxon>Pseudomonadati</taxon>
        <taxon>Pseudomonadota</taxon>
        <taxon>Betaproteobacteria</taxon>
        <taxon>Burkholderiales</taxon>
        <taxon>Oxalobacteraceae</taxon>
        <taxon>Telluria group</taxon>
        <taxon>Massilia</taxon>
    </lineage>
</organism>
<accession>A0ABT2BGJ8</accession>
<keyword evidence="2" id="KW-0223">Dioxygenase</keyword>